<reference evidence="6 7" key="1">
    <citation type="journal article" date="2023" name="Int. J. Syst. Evol. Microbiol.">
        <title>Arthrobacter mangrovi sp. nov., an actinobacterium isolated from the rhizosphere of a mangrove.</title>
        <authorList>
            <person name="Hamada M."/>
            <person name="Saitou S."/>
            <person name="Enomoto N."/>
            <person name="Nanri K."/>
            <person name="Hidaka K."/>
            <person name="Miura T."/>
            <person name="Tamura T."/>
        </authorList>
    </citation>
    <scope>NUCLEOTIDE SEQUENCE [LARGE SCALE GENOMIC DNA]</scope>
    <source>
        <strain evidence="6 7">NBRC 112813</strain>
    </source>
</reference>
<dbReference type="Proteomes" id="UP001209654">
    <property type="component" value="Unassembled WGS sequence"/>
</dbReference>
<evidence type="ECO:0000313" key="7">
    <source>
        <dbReference type="Proteomes" id="UP001209654"/>
    </source>
</evidence>
<evidence type="ECO:0000256" key="4">
    <source>
        <dbReference type="ARBA" id="ARBA00022627"/>
    </source>
</evidence>
<dbReference type="PANTHER" id="PTHR10625:SF10">
    <property type="entry name" value="HISTONE DEACETYLASE HDAC1"/>
    <property type="match status" value="1"/>
</dbReference>
<organism evidence="6 7">
    <name type="scientific">Arthrobacter mangrovi</name>
    <dbReference type="NCBI Taxonomy" id="2966350"/>
    <lineage>
        <taxon>Bacteria</taxon>
        <taxon>Bacillati</taxon>
        <taxon>Actinomycetota</taxon>
        <taxon>Actinomycetes</taxon>
        <taxon>Micrococcales</taxon>
        <taxon>Micrococcaceae</taxon>
        <taxon>Arthrobacter</taxon>
    </lineage>
</organism>
<dbReference type="PRINTS" id="PR01272">
    <property type="entry name" value="ACUCPROTEIN"/>
</dbReference>
<evidence type="ECO:0000256" key="1">
    <source>
        <dbReference type="ARBA" id="ARBA00005101"/>
    </source>
</evidence>
<dbReference type="Gene3D" id="3.40.800.20">
    <property type="entry name" value="Histone deacetylase domain"/>
    <property type="match status" value="1"/>
</dbReference>
<dbReference type="PANTHER" id="PTHR10625">
    <property type="entry name" value="HISTONE DEACETYLASE HDAC1-RELATED"/>
    <property type="match status" value="1"/>
</dbReference>
<comment type="pathway">
    <text evidence="1">Ketone degradation; acetoin degradation.</text>
</comment>
<keyword evidence="4" id="KW-0006">Acetoin catabolism</keyword>
<sequence length="415" mass="45487">MRLGADSRTLTGMSEMSENPAAALPAEIVWNESMLAYNFGPQHPMSPIRLELTARLAAEFDILERRNVTVVRPEVATDAQLETVHEPEYVRAVRKVSANPDEPDEDRGLGTEDDPVFAGMHEASARLAGGTLHLAESLLDGRAVRGVNFGGGMHHAARSKASGFCIYNDCAVGIQRLLDGGVQRVLYVDVDAHHGDGTQNIFWNDPRVMTISLHETGRTLFPGTGFSNEVGGPDALGSAVNVALPPRTEDAAWMRAFHAVVPQLAKAFQPEVIVSQHGCDGHAQDLLSSLRLSVDAQRQMMLDVAELADQVSGGRWIATGGGGYNIFDVVPRAWTHLLAIVSGHPVPLQAEVPRPWRAYVHERYGQSAPLVMNDDARLWWRSWEVGYDPNDAVDRTVMATRKEIFPLHGLDPWFD</sequence>
<dbReference type="CDD" id="cd09994">
    <property type="entry name" value="HDAC_AcuC_like"/>
    <property type="match status" value="1"/>
</dbReference>
<dbReference type="PRINTS" id="PR01270">
    <property type="entry name" value="HDASUPER"/>
</dbReference>
<feature type="domain" description="Histone deacetylase" evidence="5">
    <location>
        <begin position="43"/>
        <end position="339"/>
    </location>
</feature>
<dbReference type="InterPro" id="IPR000286">
    <property type="entry name" value="HDACs"/>
</dbReference>
<name>A0ABQ5MUL1_9MICC</name>
<accession>A0ABQ5MUL1</accession>
<gene>
    <name evidence="6" type="ORF">AHIS1636_20960</name>
</gene>
<dbReference type="SUPFAM" id="SSF52768">
    <property type="entry name" value="Arginase/deacetylase"/>
    <property type="match status" value="1"/>
</dbReference>
<dbReference type="InterPro" id="IPR003085">
    <property type="entry name" value="AcuC"/>
</dbReference>
<dbReference type="EMBL" id="BRVS01000008">
    <property type="protein sequence ID" value="GLB67656.1"/>
    <property type="molecule type" value="Genomic_DNA"/>
</dbReference>
<evidence type="ECO:0000256" key="2">
    <source>
        <dbReference type="ARBA" id="ARBA00005947"/>
    </source>
</evidence>
<dbReference type="Pfam" id="PF00850">
    <property type="entry name" value="Hist_deacetyl"/>
    <property type="match status" value="1"/>
</dbReference>
<comment type="similarity">
    <text evidence="2">Belongs to the histone deacetylase family.</text>
</comment>
<evidence type="ECO:0000259" key="5">
    <source>
        <dbReference type="Pfam" id="PF00850"/>
    </source>
</evidence>
<dbReference type="InterPro" id="IPR037138">
    <property type="entry name" value="His_deacetylse_dom_sf"/>
</dbReference>
<evidence type="ECO:0000313" key="6">
    <source>
        <dbReference type="EMBL" id="GLB67656.1"/>
    </source>
</evidence>
<protein>
    <recommendedName>
        <fullName evidence="3">Acetoin utilization protein AcuC</fullName>
    </recommendedName>
</protein>
<dbReference type="InterPro" id="IPR023801">
    <property type="entry name" value="His_deacetylse_dom"/>
</dbReference>
<comment type="caution">
    <text evidence="6">The sequence shown here is derived from an EMBL/GenBank/DDBJ whole genome shotgun (WGS) entry which is preliminary data.</text>
</comment>
<keyword evidence="7" id="KW-1185">Reference proteome</keyword>
<proteinExistence type="inferred from homology"/>
<evidence type="ECO:0000256" key="3">
    <source>
        <dbReference type="ARBA" id="ARBA00020218"/>
    </source>
</evidence>
<dbReference type="InterPro" id="IPR023696">
    <property type="entry name" value="Ureohydrolase_dom_sf"/>
</dbReference>